<dbReference type="Gene3D" id="2.40.33.40">
    <property type="entry name" value="Phosphotransferase system, glucitol/sorbitol-specific IIA component"/>
    <property type="match status" value="1"/>
</dbReference>
<dbReference type="GO" id="GO:0008982">
    <property type="term" value="F:protein-N(PI)-phosphohistidine-sugar phosphotransferase activity"/>
    <property type="evidence" value="ECO:0007669"/>
    <property type="project" value="InterPro"/>
</dbReference>
<proteinExistence type="predicted"/>
<dbReference type="PROSITE" id="PS51097">
    <property type="entry name" value="PTS_EIIA_TYPE_5"/>
    <property type="match status" value="1"/>
</dbReference>
<dbReference type="AlphaFoldDB" id="A0AAN0K6F2"/>
<gene>
    <name evidence="2" type="ORF">brsh051_10760</name>
</gene>
<evidence type="ECO:0000313" key="2">
    <source>
        <dbReference type="EMBL" id="BEH01795.1"/>
    </source>
</evidence>
<dbReference type="Proteomes" id="UP001431656">
    <property type="component" value="Chromosome"/>
</dbReference>
<dbReference type="KEGG" id="broo:brsh051_10760"/>
<dbReference type="GO" id="GO:0016301">
    <property type="term" value="F:kinase activity"/>
    <property type="evidence" value="ECO:0007669"/>
    <property type="project" value="TreeGrafter"/>
</dbReference>
<dbReference type="PANTHER" id="PTHR40398:SF1">
    <property type="entry name" value="PTS SYSTEM GLUCITOL_SORBITOL-SPECIFIC EIIA COMPONENT"/>
    <property type="match status" value="1"/>
</dbReference>
<evidence type="ECO:0000256" key="1">
    <source>
        <dbReference type="PROSITE-ProRule" id="PRU00420"/>
    </source>
</evidence>
<dbReference type="Pfam" id="PF03829">
    <property type="entry name" value="PTSIIA_gutA"/>
    <property type="match status" value="1"/>
</dbReference>
<accession>A0AAN0K6F2</accession>
<dbReference type="InterPro" id="IPR004716">
    <property type="entry name" value="PTS_IIA_glucitol/sorbitol-sp"/>
</dbReference>
<name>A0AAN0K6F2_9ACTN</name>
<dbReference type="PANTHER" id="PTHR40398">
    <property type="entry name" value="PTS SYSTEM GLUCITOL/SORBITOL-SPECIFIC EIIA COMPONENT"/>
    <property type="match status" value="1"/>
</dbReference>
<dbReference type="RefSeq" id="WP_286268124.1">
    <property type="nucleotide sequence ID" value="NZ_AP028056.1"/>
</dbReference>
<keyword evidence="3" id="KW-1185">Reference proteome</keyword>
<dbReference type="InterPro" id="IPR036665">
    <property type="entry name" value="PTS_IIA_glucitol/sorbitol_sf"/>
</dbReference>
<protein>
    <submittedName>
        <fullName evidence="2">PTS glucitol/sorbitol transporter subunit IIA</fullName>
    </submittedName>
</protein>
<dbReference type="SUPFAM" id="SSF141530">
    <property type="entry name" value="PTSIIA/GutA-like"/>
    <property type="match status" value="1"/>
</dbReference>
<dbReference type="EMBL" id="AP028056">
    <property type="protein sequence ID" value="BEH01795.1"/>
    <property type="molecule type" value="Genomic_DNA"/>
</dbReference>
<organism evidence="2 3">
    <name type="scientific">Brooklawnia propionicigenes</name>
    <dbReference type="NCBI Taxonomy" id="3041175"/>
    <lineage>
        <taxon>Bacteria</taxon>
        <taxon>Bacillati</taxon>
        <taxon>Actinomycetota</taxon>
        <taxon>Actinomycetes</taxon>
        <taxon>Propionibacteriales</taxon>
        <taxon>Propionibacteriaceae</taxon>
        <taxon>Brooklawnia</taxon>
    </lineage>
</organism>
<sequence length="123" mass="12953">MSTTLWNSTITRIGIDAVEIIHSGVFILFGEPVPEALADVSIVHDRASSLARPLQAGDQFVFGGQTYVLDEVGGRASDNLTELGHVVIYVDQPDQVLLPGAIKASGPAPLVPEPGSSISFVEV</sequence>
<dbReference type="GO" id="GO:0009401">
    <property type="term" value="P:phosphoenolpyruvate-dependent sugar phosphotransferase system"/>
    <property type="evidence" value="ECO:0007669"/>
    <property type="project" value="InterPro"/>
</dbReference>
<feature type="modified residue" description="Phosphohistidine; by HPr" evidence="1">
    <location>
        <position position="44"/>
    </location>
</feature>
<dbReference type="GO" id="GO:0005737">
    <property type="term" value="C:cytoplasm"/>
    <property type="evidence" value="ECO:0007669"/>
    <property type="project" value="InterPro"/>
</dbReference>
<evidence type="ECO:0000313" key="3">
    <source>
        <dbReference type="Proteomes" id="UP001431656"/>
    </source>
</evidence>
<reference evidence="2" key="1">
    <citation type="journal article" date="2024" name="Int. J. Syst. Evol. Microbiol.">
        <title>Brooklawnia propionicigenes sp. nov., a facultatively anaerobic, propionate-producing bacterium isolated from a methanogenic reactor treating waste from cattle farms.</title>
        <authorList>
            <person name="Akita Y."/>
            <person name="Ueki A."/>
            <person name="Tonouchi A."/>
            <person name="Sugawara Y."/>
            <person name="Honma S."/>
            <person name="Kaku N."/>
            <person name="Ueki K."/>
        </authorList>
    </citation>
    <scope>NUCLEOTIDE SEQUENCE</scope>
    <source>
        <strain evidence="2">SH051</strain>
    </source>
</reference>